<evidence type="ECO:0000259" key="7">
    <source>
        <dbReference type="PROSITE" id="PS50123"/>
    </source>
</evidence>
<dbReference type="InterPro" id="IPR000780">
    <property type="entry name" value="CheR_MeTrfase"/>
</dbReference>
<dbReference type="Gene3D" id="1.10.155.10">
    <property type="entry name" value="Chemotaxis receptor methyltransferase CheR, N-terminal domain"/>
    <property type="match status" value="1"/>
</dbReference>
<organism evidence="8 9">
    <name type="scientific">Scytonema hofmannii PCC 7110</name>
    <dbReference type="NCBI Taxonomy" id="128403"/>
    <lineage>
        <taxon>Bacteria</taxon>
        <taxon>Bacillati</taxon>
        <taxon>Cyanobacteriota</taxon>
        <taxon>Cyanophyceae</taxon>
        <taxon>Nostocales</taxon>
        <taxon>Scytonemataceae</taxon>
        <taxon>Scytonema</taxon>
    </lineage>
</organism>
<dbReference type="Gene3D" id="3.40.50.150">
    <property type="entry name" value="Vaccinia Virus protein VP39"/>
    <property type="match status" value="1"/>
</dbReference>
<evidence type="ECO:0000256" key="1">
    <source>
        <dbReference type="ARBA" id="ARBA00001541"/>
    </source>
</evidence>
<dbReference type="PROSITE" id="PS50123">
    <property type="entry name" value="CHER"/>
    <property type="match status" value="1"/>
</dbReference>
<evidence type="ECO:0000256" key="3">
    <source>
        <dbReference type="ARBA" id="ARBA00022603"/>
    </source>
</evidence>
<evidence type="ECO:0000256" key="5">
    <source>
        <dbReference type="ARBA" id="ARBA00022691"/>
    </source>
</evidence>
<protein>
    <recommendedName>
        <fullName evidence="2">protein-glutamate O-methyltransferase</fullName>
        <ecNumber evidence="2">2.1.1.80</ecNumber>
    </recommendedName>
</protein>
<dbReference type="Pfam" id="PF03705">
    <property type="entry name" value="CheR_N"/>
    <property type="match status" value="1"/>
</dbReference>
<dbReference type="AlphaFoldDB" id="A0A139XAK8"/>
<dbReference type="InterPro" id="IPR022642">
    <property type="entry name" value="CheR_C"/>
</dbReference>
<dbReference type="SUPFAM" id="SSF47757">
    <property type="entry name" value="Chemotaxis receptor methyltransferase CheR, N-terminal domain"/>
    <property type="match status" value="1"/>
</dbReference>
<gene>
    <name evidence="8" type="ORF">WA1_16930</name>
</gene>
<dbReference type="Proteomes" id="UP000076925">
    <property type="component" value="Unassembled WGS sequence"/>
</dbReference>
<dbReference type="OrthoDB" id="9799157at2"/>
<dbReference type="STRING" id="128403.WA1_16930"/>
<dbReference type="InterPro" id="IPR036804">
    <property type="entry name" value="CheR_N_sf"/>
</dbReference>
<dbReference type="PANTHER" id="PTHR24422:SF10">
    <property type="entry name" value="CHEMOTAXIS PROTEIN METHYLTRANSFERASE 2"/>
    <property type="match status" value="1"/>
</dbReference>
<accession>A0A139XAK8</accession>
<dbReference type="Pfam" id="PF01739">
    <property type="entry name" value="CheR"/>
    <property type="match status" value="1"/>
</dbReference>
<dbReference type="Pfam" id="PF13188">
    <property type="entry name" value="PAS_8"/>
    <property type="match status" value="1"/>
</dbReference>
<sequence>MSSQKSFLCNGVQDTDEVNLEFETLLDYLKYNQGCDLTGYKRSSLMRRFRHRMQSINIDTYESYLQYLQRHWEEYRALLNDVLINVTSFFRDRKAWDYLAAEVIPKIIASKQPDEPIRIWSAGCATGQEIYSLLILLAEALGLEVCRQRVQCFATDTDEAALSKARQATYSNKDIIGIPAELLQKYFEYTETGYVFHPELRRTIIFSRHDLTQNAPISKIDLLICRNVLIYFNSETQVSVLKRFHFALKNTGFLFLGKAETVINRRQIYMPVNINQRIYAKELTLEVDDYRLIIPKSHRQHTTHLLPIQNYFWETAFETSSFAYLAIDANGCLLHANEWARTLFGLTFNNWKRPFQDLKVAKLIGTNTLTQALHSRQALAVLKNIEWTTSKSTKHFDIHISQVFTTKNDLLGVTLTFIETNDYKQFNQELESTRLELARVSKTLAETKYELSMAYNELESTRKELELLHQQTDFINQI</sequence>
<dbReference type="PRINTS" id="PR00996">
    <property type="entry name" value="CHERMTFRASE"/>
</dbReference>
<name>A0A139XAK8_9CYAN</name>
<feature type="domain" description="CheR-type methyltransferase" evidence="7">
    <location>
        <begin position="21"/>
        <end position="262"/>
    </location>
</feature>
<dbReference type="InterPro" id="IPR022641">
    <property type="entry name" value="CheR_N"/>
</dbReference>
<keyword evidence="3" id="KW-0489">Methyltransferase</keyword>
<keyword evidence="5" id="KW-0949">S-adenosyl-L-methionine</keyword>
<dbReference type="PANTHER" id="PTHR24422">
    <property type="entry name" value="CHEMOTAXIS PROTEIN METHYLTRANSFERASE"/>
    <property type="match status" value="1"/>
</dbReference>
<dbReference type="GO" id="GO:0032259">
    <property type="term" value="P:methylation"/>
    <property type="evidence" value="ECO:0007669"/>
    <property type="project" value="UniProtKB-KW"/>
</dbReference>
<proteinExistence type="predicted"/>
<dbReference type="EC" id="2.1.1.80" evidence="2"/>
<evidence type="ECO:0000256" key="2">
    <source>
        <dbReference type="ARBA" id="ARBA00012534"/>
    </source>
</evidence>
<reference evidence="8 9" key="1">
    <citation type="journal article" date="2013" name="Genome Biol. Evol.">
        <title>Genomes of Stigonematalean cyanobacteria (subsection V) and the evolution of oxygenic photosynthesis from prokaryotes to plastids.</title>
        <authorList>
            <person name="Dagan T."/>
            <person name="Roettger M."/>
            <person name="Stucken K."/>
            <person name="Landan G."/>
            <person name="Koch R."/>
            <person name="Major P."/>
            <person name="Gould S.B."/>
            <person name="Goremykin V.V."/>
            <person name="Rippka R."/>
            <person name="Tandeau de Marsac N."/>
            <person name="Gugger M."/>
            <person name="Lockhart P.J."/>
            <person name="Allen J.F."/>
            <person name="Brune I."/>
            <person name="Maus I."/>
            <person name="Puhler A."/>
            <person name="Martin W.F."/>
        </authorList>
    </citation>
    <scope>NUCLEOTIDE SEQUENCE [LARGE SCALE GENOMIC DNA]</scope>
    <source>
        <strain evidence="8 9">PCC 7110</strain>
    </source>
</reference>
<evidence type="ECO:0000313" key="9">
    <source>
        <dbReference type="Proteomes" id="UP000076925"/>
    </source>
</evidence>
<dbReference type="InterPro" id="IPR000014">
    <property type="entry name" value="PAS"/>
</dbReference>
<dbReference type="SUPFAM" id="SSF53335">
    <property type="entry name" value="S-adenosyl-L-methionine-dependent methyltransferases"/>
    <property type="match status" value="1"/>
</dbReference>
<feature type="coiled-coil region" evidence="6">
    <location>
        <begin position="423"/>
        <end position="471"/>
    </location>
</feature>
<keyword evidence="4" id="KW-0808">Transferase</keyword>
<dbReference type="GO" id="GO:0008983">
    <property type="term" value="F:protein-glutamate O-methyltransferase activity"/>
    <property type="evidence" value="ECO:0007669"/>
    <property type="project" value="UniProtKB-EC"/>
</dbReference>
<evidence type="ECO:0000313" key="8">
    <source>
        <dbReference type="EMBL" id="KYC41719.1"/>
    </source>
</evidence>
<dbReference type="Gene3D" id="3.30.450.20">
    <property type="entry name" value="PAS domain"/>
    <property type="match status" value="1"/>
</dbReference>
<dbReference type="EMBL" id="ANNX02000020">
    <property type="protein sequence ID" value="KYC41719.1"/>
    <property type="molecule type" value="Genomic_DNA"/>
</dbReference>
<dbReference type="InterPro" id="IPR050903">
    <property type="entry name" value="Bact_Chemotaxis_MeTrfase"/>
</dbReference>
<comment type="caution">
    <text evidence="8">The sequence shown here is derived from an EMBL/GenBank/DDBJ whole genome shotgun (WGS) entry which is preliminary data.</text>
</comment>
<comment type="catalytic activity">
    <reaction evidence="1">
        <text>L-glutamyl-[protein] + S-adenosyl-L-methionine = [protein]-L-glutamate 5-O-methyl ester + S-adenosyl-L-homocysteine</text>
        <dbReference type="Rhea" id="RHEA:24452"/>
        <dbReference type="Rhea" id="RHEA-COMP:10208"/>
        <dbReference type="Rhea" id="RHEA-COMP:10311"/>
        <dbReference type="ChEBI" id="CHEBI:29973"/>
        <dbReference type="ChEBI" id="CHEBI:57856"/>
        <dbReference type="ChEBI" id="CHEBI:59789"/>
        <dbReference type="ChEBI" id="CHEBI:82795"/>
        <dbReference type="EC" id="2.1.1.80"/>
    </reaction>
</comment>
<keyword evidence="9" id="KW-1185">Reference proteome</keyword>
<dbReference type="SMART" id="SM00138">
    <property type="entry name" value="MeTrc"/>
    <property type="match status" value="1"/>
</dbReference>
<keyword evidence="6" id="KW-0175">Coiled coil</keyword>
<evidence type="ECO:0000256" key="6">
    <source>
        <dbReference type="SAM" id="Coils"/>
    </source>
</evidence>
<evidence type="ECO:0000256" key="4">
    <source>
        <dbReference type="ARBA" id="ARBA00022679"/>
    </source>
</evidence>
<dbReference type="InterPro" id="IPR029063">
    <property type="entry name" value="SAM-dependent_MTases_sf"/>
</dbReference>